<keyword evidence="3" id="KW-1185">Reference proteome</keyword>
<feature type="domain" description="Nitroreductase" evidence="1">
    <location>
        <begin position="16"/>
        <end position="181"/>
    </location>
</feature>
<dbReference type="RefSeq" id="WP_125094808.1">
    <property type="nucleotide sequence ID" value="NZ_RRUE01000001.1"/>
</dbReference>
<dbReference type="InterPro" id="IPR000415">
    <property type="entry name" value="Nitroreductase-like"/>
</dbReference>
<protein>
    <submittedName>
        <fullName evidence="2">5,6-dimethylbenzimidazole synthase</fullName>
        <ecNumber evidence="2">1.13.11.79</ecNumber>
    </submittedName>
</protein>
<dbReference type="InterPro" id="IPR050627">
    <property type="entry name" value="Nitroreductase/BluB"/>
</dbReference>
<dbReference type="EMBL" id="RRUE01000001">
    <property type="protein sequence ID" value="RRN45379.1"/>
    <property type="molecule type" value="Genomic_DNA"/>
</dbReference>
<dbReference type="PANTHER" id="PTHR23026:SF123">
    <property type="entry name" value="NAD(P)H NITROREDUCTASE RV3131-RELATED"/>
    <property type="match status" value="1"/>
</dbReference>
<comment type="caution">
    <text evidence="2">The sequence shown here is derived from an EMBL/GenBank/DDBJ whole genome shotgun (WGS) entry which is preliminary data.</text>
</comment>
<dbReference type="NCBIfam" id="TIGR02476">
    <property type="entry name" value="BluB"/>
    <property type="match status" value="1"/>
</dbReference>
<dbReference type="InterPro" id="IPR012825">
    <property type="entry name" value="BluB"/>
</dbReference>
<dbReference type="PANTHER" id="PTHR23026">
    <property type="entry name" value="NADPH NITROREDUCTASE"/>
    <property type="match status" value="1"/>
</dbReference>
<sequence length="207" mass="23313">MEFSNRTRTGLLALMRWRRDVRHFRDDPVPDALQDHLQKAMALAPSVGNARPWRVFRVESPDARQQVHAIFARANAAAIDAQPPERQAAYRALKLEGLQAAPLQLAIFTDTNPAAGHGLGRHTMPQTLEQSTAMAIQNLNLAARAYGLGVGMLSILDPQAMEHLFEVPESWRFSLYLCIGWPQFTDDLPLLHRNGWQENTATEWLAR</sequence>
<reference evidence="2 3" key="1">
    <citation type="submission" date="2018-11" db="EMBL/GenBank/DDBJ databases">
        <title>Genome sequencing of Lautropia sp. KCOM 2505 (= ChDC F240).</title>
        <authorList>
            <person name="Kook J.-K."/>
            <person name="Park S.-N."/>
            <person name="Lim Y.K."/>
        </authorList>
    </citation>
    <scope>NUCLEOTIDE SEQUENCE [LARGE SCALE GENOMIC DNA]</scope>
    <source>
        <strain evidence="2 3">KCOM 2505</strain>
    </source>
</reference>
<dbReference type="SUPFAM" id="SSF55469">
    <property type="entry name" value="FMN-dependent nitroreductase-like"/>
    <property type="match status" value="1"/>
</dbReference>
<gene>
    <name evidence="2" type="primary">bluB</name>
    <name evidence="2" type="ORF">EHV23_03970</name>
</gene>
<accession>A0A3R8LPH9</accession>
<dbReference type="OrthoDB" id="9773807at2"/>
<evidence type="ECO:0000313" key="2">
    <source>
        <dbReference type="EMBL" id="RRN45379.1"/>
    </source>
</evidence>
<dbReference type="AlphaFoldDB" id="A0A3R8LPH9"/>
<evidence type="ECO:0000313" key="3">
    <source>
        <dbReference type="Proteomes" id="UP000270261"/>
    </source>
</evidence>
<name>A0A3R8LPH9_9BURK</name>
<dbReference type="GO" id="GO:0102919">
    <property type="term" value="F:5,6-dimethylbenzimidazole synthase activity"/>
    <property type="evidence" value="ECO:0007669"/>
    <property type="project" value="UniProtKB-EC"/>
</dbReference>
<dbReference type="Pfam" id="PF00881">
    <property type="entry name" value="Nitroreductase"/>
    <property type="match status" value="1"/>
</dbReference>
<dbReference type="Proteomes" id="UP000270261">
    <property type="component" value="Unassembled WGS sequence"/>
</dbReference>
<proteinExistence type="predicted"/>
<dbReference type="Gene3D" id="3.40.109.10">
    <property type="entry name" value="NADH Oxidase"/>
    <property type="match status" value="1"/>
</dbReference>
<dbReference type="InterPro" id="IPR029479">
    <property type="entry name" value="Nitroreductase"/>
</dbReference>
<organism evidence="2 3">
    <name type="scientific">Lautropia dentalis</name>
    <dbReference type="NCBI Taxonomy" id="2490857"/>
    <lineage>
        <taxon>Bacteria</taxon>
        <taxon>Pseudomonadati</taxon>
        <taxon>Pseudomonadota</taxon>
        <taxon>Betaproteobacteria</taxon>
        <taxon>Burkholderiales</taxon>
        <taxon>Burkholderiaceae</taxon>
        <taxon>Lautropia</taxon>
    </lineage>
</organism>
<keyword evidence="2" id="KW-0560">Oxidoreductase</keyword>
<dbReference type="EC" id="1.13.11.79" evidence="2"/>
<evidence type="ECO:0000259" key="1">
    <source>
        <dbReference type="Pfam" id="PF00881"/>
    </source>
</evidence>